<feature type="compositionally biased region" description="Low complexity" evidence="1">
    <location>
        <begin position="392"/>
        <end position="407"/>
    </location>
</feature>
<feature type="region of interest" description="Disordered" evidence="1">
    <location>
        <begin position="1"/>
        <end position="658"/>
    </location>
</feature>
<feature type="compositionally biased region" description="Acidic residues" evidence="1">
    <location>
        <begin position="590"/>
        <end position="600"/>
    </location>
</feature>
<feature type="compositionally biased region" description="Basic residues" evidence="1">
    <location>
        <begin position="572"/>
        <end position="586"/>
    </location>
</feature>
<dbReference type="Proteomes" id="UP000827284">
    <property type="component" value="Unassembled WGS sequence"/>
</dbReference>
<feature type="compositionally biased region" description="Low complexity" evidence="1">
    <location>
        <begin position="290"/>
        <end position="300"/>
    </location>
</feature>
<name>A0A9P3H8W0_9FUNG</name>
<feature type="compositionally biased region" description="Polar residues" evidence="1">
    <location>
        <begin position="20"/>
        <end position="29"/>
    </location>
</feature>
<dbReference type="InterPro" id="IPR015943">
    <property type="entry name" value="WD40/YVTN_repeat-like_dom_sf"/>
</dbReference>
<feature type="compositionally biased region" description="Polar residues" evidence="1">
    <location>
        <begin position="254"/>
        <end position="263"/>
    </location>
</feature>
<feature type="compositionally biased region" description="Low complexity" evidence="1">
    <location>
        <begin position="110"/>
        <end position="121"/>
    </location>
</feature>
<dbReference type="PANTHER" id="PTHR47232">
    <property type="entry name" value="TRANSDUCIN FAMILY PROTEIN / WD-40 REPEAT FAMILY PROTEIN"/>
    <property type="match status" value="1"/>
</dbReference>
<feature type="compositionally biased region" description="Acidic residues" evidence="1">
    <location>
        <begin position="622"/>
        <end position="637"/>
    </location>
</feature>
<feature type="compositionally biased region" description="Basic and acidic residues" evidence="1">
    <location>
        <begin position="208"/>
        <end position="217"/>
    </location>
</feature>
<evidence type="ECO:0000256" key="1">
    <source>
        <dbReference type="SAM" id="MobiDB-lite"/>
    </source>
</evidence>
<feature type="compositionally biased region" description="Polar residues" evidence="1">
    <location>
        <begin position="81"/>
        <end position="95"/>
    </location>
</feature>
<feature type="compositionally biased region" description="Basic and acidic residues" evidence="1">
    <location>
        <begin position="408"/>
        <end position="429"/>
    </location>
</feature>
<feature type="compositionally biased region" description="Low complexity" evidence="1">
    <location>
        <begin position="182"/>
        <end position="202"/>
    </location>
</feature>
<feature type="compositionally biased region" description="Polar residues" evidence="1">
    <location>
        <begin position="355"/>
        <end position="383"/>
    </location>
</feature>
<feature type="compositionally biased region" description="Basic and acidic residues" evidence="1">
    <location>
        <begin position="487"/>
        <end position="501"/>
    </location>
</feature>
<feature type="compositionally biased region" description="Low complexity" evidence="1">
    <location>
        <begin position="308"/>
        <end position="325"/>
    </location>
</feature>
<feature type="compositionally biased region" description="Polar residues" evidence="1">
    <location>
        <begin position="329"/>
        <end position="343"/>
    </location>
</feature>
<reference evidence="2" key="1">
    <citation type="submission" date="2021-11" db="EMBL/GenBank/DDBJ databases">
        <authorList>
            <person name="Herlambang A."/>
            <person name="Guo Y."/>
            <person name="Takashima Y."/>
            <person name="Nishizawa T."/>
        </authorList>
    </citation>
    <scope>NUCLEOTIDE SEQUENCE</scope>
    <source>
        <strain evidence="2">E1425</strain>
    </source>
</reference>
<accession>A0A9P3H8W0</accession>
<feature type="compositionally biased region" description="Basic residues" evidence="1">
    <location>
        <begin position="538"/>
        <end position="562"/>
    </location>
</feature>
<feature type="compositionally biased region" description="Low complexity" evidence="1">
    <location>
        <begin position="242"/>
        <end position="253"/>
    </location>
</feature>
<dbReference type="AlphaFoldDB" id="A0A9P3H8W0"/>
<feature type="compositionally biased region" description="Basic and acidic residues" evidence="1">
    <location>
        <begin position="232"/>
        <end position="241"/>
    </location>
</feature>
<reference evidence="2" key="2">
    <citation type="journal article" date="2022" name="Microbiol. Resour. Announc.">
        <title>Whole-Genome Sequence of Entomortierella parvispora E1425, a Mucoromycotan Fungus Associated with Burkholderiaceae-Related Endosymbiotic Bacteria.</title>
        <authorList>
            <person name="Herlambang A."/>
            <person name="Guo Y."/>
            <person name="Takashima Y."/>
            <person name="Narisawa K."/>
            <person name="Ohta H."/>
            <person name="Nishizawa T."/>
        </authorList>
    </citation>
    <scope>NUCLEOTIDE SEQUENCE</scope>
    <source>
        <strain evidence="2">E1425</strain>
    </source>
</reference>
<dbReference type="Gene3D" id="2.130.10.10">
    <property type="entry name" value="YVTN repeat-like/Quinoprotein amine dehydrogenase"/>
    <property type="match status" value="1"/>
</dbReference>
<comment type="caution">
    <text evidence="2">The sequence shown here is derived from an EMBL/GenBank/DDBJ whole genome shotgun (WGS) entry which is preliminary data.</text>
</comment>
<feature type="compositionally biased region" description="Low complexity" evidence="1">
    <location>
        <begin position="221"/>
        <end position="230"/>
    </location>
</feature>
<organism evidence="2 3">
    <name type="scientific">Entomortierella parvispora</name>
    <dbReference type="NCBI Taxonomy" id="205924"/>
    <lineage>
        <taxon>Eukaryota</taxon>
        <taxon>Fungi</taxon>
        <taxon>Fungi incertae sedis</taxon>
        <taxon>Mucoromycota</taxon>
        <taxon>Mortierellomycotina</taxon>
        <taxon>Mortierellomycetes</taxon>
        <taxon>Mortierellales</taxon>
        <taxon>Mortierellaceae</taxon>
        <taxon>Entomortierella</taxon>
    </lineage>
</organism>
<dbReference type="InterPro" id="IPR036322">
    <property type="entry name" value="WD40_repeat_dom_sf"/>
</dbReference>
<dbReference type="PANTHER" id="PTHR47232:SF1">
    <property type="entry name" value="TRANSDUCIN FAMILY PROTEIN _ WD-40 REPEAT FAMILY PROTEIN"/>
    <property type="match status" value="1"/>
</dbReference>
<evidence type="ECO:0000313" key="3">
    <source>
        <dbReference type="Proteomes" id="UP000827284"/>
    </source>
</evidence>
<dbReference type="SUPFAM" id="SSF50978">
    <property type="entry name" value="WD40 repeat-like"/>
    <property type="match status" value="1"/>
</dbReference>
<feature type="compositionally biased region" description="Basic and acidic residues" evidence="1">
    <location>
        <begin position="445"/>
        <end position="470"/>
    </location>
</feature>
<sequence>MTSKDPRLRSLSGSGLPIQSIDSSRSSPPNYGLVGIKQSPSSNSAPVSPVSSSVPSTPTTSTIPTVLTAPTASVPAAAPPQSRTASSHPRSSTTGLRHPLPPNPKWNGNADAASHSSSIADLPSQQHRTLATSSPSSSPTSASAGNSSESSIDSIRRAVLQSRQPDRLSTHHRSSSSPYQDAPQSHPSSTSSAAASVLSVRPPVSPKPRLDRKESDPRPLSSSSSSSSRSTQLERREKDSNRNSSRSVASNSVLPQENSSSSIPPRGHSPEPQPMPGTRYRNPFVKSRQAAEATAQPAQQLSTAAVTSGSSPHSGHHASSLSPHPHQWPSPTHETLNPKSSLPKNAVPPPRHQHSSTSRSDPTPTLYPSRTESASPWIGSSSRHIPDTSMDGSSAGRGRSYRPGSPSREPRARDASRGRDPNRGSDTRHSTYNRNPTPPPAARASSRDRDNRPSAQDRESRRRDEQERGRSVTRGRSTVRAPSAGREWSRYDSYRPSERARSRSRARSPARTSARNPEKSPTRNPAGGHSKPSSPVRGRSKSRARNASRAQSRARSKSRPVRRTMTMGHFVPRAHTRSPSRKRRRYSSTDDSDFDDDSDSFTDHSTRRRKRASRKRRRSSEDSDSALETSEESDDTLASDAPLSKRKKASSHMDASARLQGPIADRMIELDRLTTKLTVRRNKVDLTCRKIMRTQAKLKAEILALHLSLSSSNGMIRADSPVHVHATASTSRTLAGSSSTDSDNAVVPVPAYRHAERIETGVKLSSVDNRPRNLSPAKGYRRVFEVSGPSCPVSSQSEMSALIIGGNTVFNSAFGTSRPRMMVLNPFSHGTVFDGIAAVAAMDGSVQFWDIGAQKLLNSQLPANHRVIPYPETIASRLEKIVLLLDGELKVRSVGIVSTPHASAIHAVAAARMDDKIASFVTGGKDKGLFHWKFTVGEDEDGQANYSPQGLSELHREHKGQIVSLMYSHRNKILYSGGKDGHYISCDLTTGQALVKSRYMPAKGEILHIVENPTDPNINLVVQTEDAGQYILCDHRLKNQVVQTMSYPLPDRISKLNIPSWHTDGGLICTGTKDLGGILNIWDVRWSSIARGTRPTGYREAQEPYLLNPYNKFLNSTVKRYPGLPTQSVSLGGSKLVQALFHPTRDVMITLNSDSSLAFWDCTLKQHRFAI</sequence>
<protein>
    <submittedName>
        <fullName evidence="2">Uncharacterized protein</fullName>
    </submittedName>
</protein>
<feature type="compositionally biased region" description="Low complexity" evidence="1">
    <location>
        <begin position="39"/>
        <end position="80"/>
    </location>
</feature>
<proteinExistence type="predicted"/>
<gene>
    <name evidence="2" type="ORF">EMPS_04239</name>
</gene>
<keyword evidence="3" id="KW-1185">Reference proteome</keyword>
<feature type="compositionally biased region" description="Basic residues" evidence="1">
    <location>
        <begin position="606"/>
        <end position="618"/>
    </location>
</feature>
<dbReference type="OrthoDB" id="1897642at2759"/>
<evidence type="ECO:0000313" key="2">
    <source>
        <dbReference type="EMBL" id="GJJ71882.1"/>
    </source>
</evidence>
<feature type="compositionally biased region" description="Low complexity" evidence="1">
    <location>
        <begin position="132"/>
        <end position="153"/>
    </location>
</feature>
<dbReference type="EMBL" id="BQFW01000006">
    <property type="protein sequence ID" value="GJJ71882.1"/>
    <property type="molecule type" value="Genomic_DNA"/>
</dbReference>